<dbReference type="InterPro" id="IPR014254">
    <property type="entry name" value="Spore_coat_YutH"/>
</dbReference>
<proteinExistence type="predicted"/>
<name>A0A7Z1B5I1_9BACI</name>
<dbReference type="AlphaFoldDB" id="A0A7Z1B5I1"/>
<dbReference type="PANTHER" id="PTHR39179:SF2">
    <property type="entry name" value="ENDOSPORE COAT-ASSOCIATED PROTEIN YUTH"/>
    <property type="match status" value="1"/>
</dbReference>
<evidence type="ECO:0000313" key="2">
    <source>
        <dbReference type="Proteomes" id="UP000185604"/>
    </source>
</evidence>
<gene>
    <name evidence="1" type="ORF">B4121_0028</name>
</gene>
<protein>
    <submittedName>
        <fullName evidence="1">Spore coat protein S</fullName>
    </submittedName>
</protein>
<organism evidence="1 2">
    <name type="scientific">Bacillus paralicheniformis</name>
    <dbReference type="NCBI Taxonomy" id="1648923"/>
    <lineage>
        <taxon>Bacteria</taxon>
        <taxon>Bacillati</taxon>
        <taxon>Bacillota</taxon>
        <taxon>Bacilli</taxon>
        <taxon>Bacillales</taxon>
        <taxon>Bacillaceae</taxon>
        <taxon>Bacillus</taxon>
    </lineage>
</organism>
<keyword evidence="1" id="KW-0167">Capsid protein</keyword>
<comment type="caution">
    <text evidence="1">The sequence shown here is derived from an EMBL/GenBank/DDBJ whole genome shotgun (WGS) entry which is preliminary data.</text>
</comment>
<reference evidence="1 2" key="1">
    <citation type="journal article" date="2016" name="Front. Microbiol.">
        <title>High-Level Heat Resistance of Spores of Bacillus amyloliquefaciens and Bacillus licheniformis Results from the Presence of a spoVA Operon in a Tn1546 Transposon.</title>
        <authorList>
            <person name="Berendsen E.M."/>
            <person name="Koning R.A."/>
            <person name="Boekhorst J."/>
            <person name="de Jong A."/>
            <person name="Kuipers O.P."/>
            <person name="Wells-Bennik M.H."/>
        </authorList>
    </citation>
    <scope>NUCLEOTIDE SEQUENCE [LARGE SCALE GENOMIC DNA]</scope>
    <source>
        <strain evidence="1 2">B4121</strain>
    </source>
</reference>
<dbReference type="PANTHER" id="PTHR39179">
    <property type="entry name" value="SPORE COAT PROTEIN I"/>
    <property type="match status" value="1"/>
</dbReference>
<dbReference type="NCBIfam" id="TIGR02905">
    <property type="entry name" value="spore_yutH"/>
    <property type="match status" value="1"/>
</dbReference>
<dbReference type="SUPFAM" id="SSF56112">
    <property type="entry name" value="Protein kinase-like (PK-like)"/>
    <property type="match status" value="1"/>
</dbReference>
<dbReference type="InterPro" id="IPR047175">
    <property type="entry name" value="CotS-like"/>
</dbReference>
<dbReference type="InterPro" id="IPR011009">
    <property type="entry name" value="Kinase-like_dom_sf"/>
</dbReference>
<dbReference type="GO" id="GO:0042601">
    <property type="term" value="C:endospore-forming forespore"/>
    <property type="evidence" value="ECO:0007669"/>
    <property type="project" value="TreeGrafter"/>
</dbReference>
<evidence type="ECO:0000313" key="1">
    <source>
        <dbReference type="EMBL" id="OLF98501.1"/>
    </source>
</evidence>
<sequence length="350" mass="41199">MITMCRRRKIYQEVMSVKELIKEKFGIHIRDLTSYLSYQAFHTPNSMFLIVPVSHLSQDELAELFSMSQYLQEQRDPYVSSFILTKDGEMTFEDNGVSYVLLQAAPRMTNRSVSFGAELAEFHQKGRGYPYEVKETSRIGQWKDLWGKRLDQLEQFWIQKTQARQLQPFEKHFIESFPYYLGLTENAIQYLADTELDDQPQAADSGTICQQRLTCEALRREPLIKIPMEWVFDHAARDLAEYARSLFHERKNFNDIALFFQQYEQAAPLSSFSKRLVYSRLLFPLHYFETVEGYYISPESEHHYFESRLDHLLSQAPAYEQFLNGFQEMAGMRAAGFMSMPPINWLKRTP</sequence>
<accession>A0A7Z1B5I1</accession>
<dbReference type="Proteomes" id="UP000185604">
    <property type="component" value="Unassembled WGS sequence"/>
</dbReference>
<keyword evidence="1" id="KW-0946">Virion</keyword>
<dbReference type="EMBL" id="LKPO01000001">
    <property type="protein sequence ID" value="OLF98501.1"/>
    <property type="molecule type" value="Genomic_DNA"/>
</dbReference>
<dbReference type="Gene3D" id="3.90.1200.10">
    <property type="match status" value="1"/>
</dbReference>